<evidence type="ECO:0000313" key="3">
    <source>
        <dbReference type="Proteomes" id="UP000193006"/>
    </source>
</evidence>
<feature type="transmembrane region" description="Helical" evidence="1">
    <location>
        <begin position="58"/>
        <end position="80"/>
    </location>
</feature>
<sequence>MIKEEHVMPQSLNDLLNSGLKLGVSLLKKLSIFFYVMVLVYFFLLHFVSSLFMEGSQLSTVFMSFASISFSLAATAYLMYFMMVTDEHSKKDQRKLVRRAFNKLIPSLIIGGTLIFVLSTLGSMLFILPGIILFIYFLFFPQVMALEEKKQVFKALKRSVRIVRGSFFVVAGVYCLFLAVQAITAIMIAFLIESSSFYVTAFISSFVHISLIPFQAAVLNLLYLERRSEREAFDYEVFTYEAKQRLKA</sequence>
<accession>A0A1X9MLX6</accession>
<evidence type="ECO:0000256" key="1">
    <source>
        <dbReference type="SAM" id="Phobius"/>
    </source>
</evidence>
<dbReference type="KEGG" id="bkw:BkAM31D_20325"/>
<protein>
    <recommendedName>
        <fullName evidence="4">Glycerophosphoryl diester phosphodiesterase membrane domain-containing protein</fullName>
    </recommendedName>
</protein>
<proteinExistence type="predicted"/>
<dbReference type="EMBL" id="CP020814">
    <property type="protein sequence ID" value="ARK32002.1"/>
    <property type="molecule type" value="Genomic_DNA"/>
</dbReference>
<feature type="transmembrane region" description="Helical" evidence="1">
    <location>
        <begin position="32"/>
        <end position="52"/>
    </location>
</feature>
<gene>
    <name evidence="2" type="ORF">BkAM31D_20325</name>
</gene>
<keyword evidence="3" id="KW-1185">Reference proteome</keyword>
<dbReference type="RefSeq" id="WP_066156676.1">
    <property type="nucleotide sequence ID" value="NZ_CP020814.1"/>
</dbReference>
<keyword evidence="1" id="KW-0472">Membrane</keyword>
<feature type="transmembrane region" description="Helical" evidence="1">
    <location>
        <begin position="124"/>
        <end position="146"/>
    </location>
</feature>
<name>A0A1X9MLX6_9BACI</name>
<keyword evidence="1" id="KW-0812">Transmembrane</keyword>
<evidence type="ECO:0008006" key="4">
    <source>
        <dbReference type="Google" id="ProtNLM"/>
    </source>
</evidence>
<keyword evidence="1" id="KW-1133">Transmembrane helix</keyword>
<organism evidence="2 3">
    <name type="scientific">Halalkalibacter krulwichiae</name>
    <dbReference type="NCBI Taxonomy" id="199441"/>
    <lineage>
        <taxon>Bacteria</taxon>
        <taxon>Bacillati</taxon>
        <taxon>Bacillota</taxon>
        <taxon>Bacilli</taxon>
        <taxon>Bacillales</taxon>
        <taxon>Bacillaceae</taxon>
        <taxon>Halalkalibacter</taxon>
    </lineage>
</organism>
<feature type="transmembrane region" description="Helical" evidence="1">
    <location>
        <begin position="100"/>
        <end position="118"/>
    </location>
</feature>
<reference evidence="2 3" key="1">
    <citation type="submission" date="2017-04" db="EMBL/GenBank/DDBJ databases">
        <title>Bacillus krulwichiae AM31D Genome sequencing and assembly.</title>
        <authorList>
            <person name="Krulwich T.A."/>
            <person name="Anastor L."/>
            <person name="Ehrlich R."/>
            <person name="Ehrlich G.D."/>
            <person name="Janto B."/>
        </authorList>
    </citation>
    <scope>NUCLEOTIDE SEQUENCE [LARGE SCALE GENOMIC DNA]</scope>
    <source>
        <strain evidence="2 3">AM31D</strain>
    </source>
</reference>
<dbReference type="STRING" id="199441.BkAM31D_20325"/>
<feature type="transmembrane region" description="Helical" evidence="1">
    <location>
        <begin position="167"/>
        <end position="192"/>
    </location>
</feature>
<evidence type="ECO:0000313" key="2">
    <source>
        <dbReference type="EMBL" id="ARK32002.1"/>
    </source>
</evidence>
<dbReference type="Proteomes" id="UP000193006">
    <property type="component" value="Chromosome"/>
</dbReference>
<dbReference type="AlphaFoldDB" id="A0A1X9MLX6"/>
<feature type="transmembrane region" description="Helical" evidence="1">
    <location>
        <begin position="198"/>
        <end position="223"/>
    </location>
</feature>